<dbReference type="PANTHER" id="PTHR36558">
    <property type="entry name" value="GLR1098 PROTEIN"/>
    <property type="match status" value="1"/>
</dbReference>
<dbReference type="AlphaFoldDB" id="A0A512IMT7"/>
<evidence type="ECO:0000313" key="3">
    <source>
        <dbReference type="Proteomes" id="UP000321258"/>
    </source>
</evidence>
<proteinExistence type="predicted"/>
<dbReference type="OrthoDB" id="8452919at2"/>
<dbReference type="Proteomes" id="UP000321258">
    <property type="component" value="Unassembled WGS sequence"/>
</dbReference>
<name>A0A512IMT7_9HYPH</name>
<evidence type="ECO:0000313" key="2">
    <source>
        <dbReference type="EMBL" id="GEO99020.1"/>
    </source>
</evidence>
<dbReference type="Pfam" id="PF05685">
    <property type="entry name" value="Uma2"/>
    <property type="match status" value="1"/>
</dbReference>
<sequence length="183" mass="19660">MGVQPKPRMTVDAFLAWADGRDGKYELVDGEVVAMAPERVRHAETKAAVFDALRAAIREGRRPCRALIDGVAVRVDAQTSYVPDVLVYCGERADRDAMEVAPVIVVEVVSPSSRSIDTNRKLNGYFRIPSVMHYLVVDPSGPLMIHHSRDGAGGIAARILSAGSLDLTPPGLTVAVADLFGHA</sequence>
<dbReference type="InterPro" id="IPR011335">
    <property type="entry name" value="Restrct_endonuc-II-like"/>
</dbReference>
<reference evidence="2 3" key="1">
    <citation type="submission" date="2019-07" db="EMBL/GenBank/DDBJ databases">
        <title>Whole genome shotgun sequence of Methylobacterium haplocladii NBRC 107714.</title>
        <authorList>
            <person name="Hosoyama A."/>
            <person name="Uohara A."/>
            <person name="Ohji S."/>
            <person name="Ichikawa N."/>
        </authorList>
    </citation>
    <scope>NUCLEOTIDE SEQUENCE [LARGE SCALE GENOMIC DNA]</scope>
    <source>
        <strain evidence="2 3">NBRC 107714</strain>
    </source>
</reference>
<keyword evidence="3" id="KW-1185">Reference proteome</keyword>
<dbReference type="InterPro" id="IPR012296">
    <property type="entry name" value="Nuclease_put_TT1808"/>
</dbReference>
<accession>A0A512IMT7</accession>
<comment type="caution">
    <text evidence="2">The sequence shown here is derived from an EMBL/GenBank/DDBJ whole genome shotgun (WGS) entry which is preliminary data.</text>
</comment>
<organism evidence="2 3">
    <name type="scientific">Methylobacterium haplocladii</name>
    <dbReference type="NCBI Taxonomy" id="1176176"/>
    <lineage>
        <taxon>Bacteria</taxon>
        <taxon>Pseudomonadati</taxon>
        <taxon>Pseudomonadota</taxon>
        <taxon>Alphaproteobacteria</taxon>
        <taxon>Hyphomicrobiales</taxon>
        <taxon>Methylobacteriaceae</taxon>
        <taxon>Methylobacterium</taxon>
    </lineage>
</organism>
<dbReference type="EMBL" id="BJZT01000013">
    <property type="protein sequence ID" value="GEO99020.1"/>
    <property type="molecule type" value="Genomic_DNA"/>
</dbReference>
<dbReference type="Gene3D" id="3.90.1570.10">
    <property type="entry name" value="tt1808, chain A"/>
    <property type="match status" value="1"/>
</dbReference>
<protein>
    <recommendedName>
        <fullName evidence="1">Putative restriction endonuclease domain-containing protein</fullName>
    </recommendedName>
</protein>
<dbReference type="SUPFAM" id="SSF52980">
    <property type="entry name" value="Restriction endonuclease-like"/>
    <property type="match status" value="1"/>
</dbReference>
<dbReference type="InterPro" id="IPR008538">
    <property type="entry name" value="Uma2"/>
</dbReference>
<dbReference type="PANTHER" id="PTHR36558:SF1">
    <property type="entry name" value="RESTRICTION ENDONUCLEASE DOMAIN-CONTAINING PROTEIN-RELATED"/>
    <property type="match status" value="1"/>
</dbReference>
<dbReference type="CDD" id="cd06260">
    <property type="entry name" value="DUF820-like"/>
    <property type="match status" value="1"/>
</dbReference>
<gene>
    <name evidence="2" type="ORF">MHA02_14080</name>
</gene>
<evidence type="ECO:0000259" key="1">
    <source>
        <dbReference type="Pfam" id="PF05685"/>
    </source>
</evidence>
<feature type="domain" description="Putative restriction endonuclease" evidence="1">
    <location>
        <begin position="12"/>
        <end position="153"/>
    </location>
</feature>